<dbReference type="PANTHER" id="PTHR22911:SF6">
    <property type="entry name" value="SOLUTE CARRIER FAMILY 35 MEMBER G1"/>
    <property type="match status" value="1"/>
</dbReference>
<sequence>MPLIPDQLFPARFQNYCSHTLHNRWHPYWGNIPGNVRGSLLVLLAALAGACMGGLIKLIGQRIPVFEILFIRQLFAVSIIAPVVIRNWRTTFRTTLFRFHLLRGICSGIAMSAGFTAVVHLPLAQVTAISFVRTLFTTLLAIVFLREVVGIRRWSVTIVGFIGVLIIIRPDLSSGPEVVGETLLTFEAFLATVTAFVQEHLYALLALTGAFFVAAVMIILRKLSQVDKPSTIMAYQYSFITLYMIGPAIWYWVPPSLSDVLIIGVIAALMSLMHWLYIQAFRVAETVAVAPMEYSRLLFATGIGIVFFDEIPTVYTLSGAAIIIASTLYTIHRNALRKRQQSAIPPVVPDK</sequence>
<evidence type="ECO:0000256" key="5">
    <source>
        <dbReference type="ARBA" id="ARBA00023136"/>
    </source>
</evidence>
<feature type="transmembrane region" description="Helical" evidence="6">
    <location>
        <begin position="151"/>
        <end position="168"/>
    </location>
</feature>
<feature type="transmembrane region" description="Helical" evidence="6">
    <location>
        <begin position="97"/>
        <end position="117"/>
    </location>
</feature>
<dbReference type="PANTHER" id="PTHR22911">
    <property type="entry name" value="ACYL-MALONYL CONDENSING ENZYME-RELATED"/>
    <property type="match status" value="1"/>
</dbReference>
<feature type="domain" description="EamA" evidence="7">
    <location>
        <begin position="202"/>
        <end position="329"/>
    </location>
</feature>
<dbReference type="RefSeq" id="WP_269421862.1">
    <property type="nucleotide sequence ID" value="NZ_JAPWGY010000001.1"/>
</dbReference>
<feature type="transmembrane region" description="Helical" evidence="6">
    <location>
        <begin position="40"/>
        <end position="59"/>
    </location>
</feature>
<feature type="transmembrane region" description="Helical" evidence="6">
    <location>
        <begin position="259"/>
        <end position="277"/>
    </location>
</feature>
<feature type="domain" description="EamA" evidence="7">
    <location>
        <begin position="37"/>
        <end position="168"/>
    </location>
</feature>
<evidence type="ECO:0000259" key="7">
    <source>
        <dbReference type="Pfam" id="PF00892"/>
    </source>
</evidence>
<accession>A0ABT4LEY2</accession>
<keyword evidence="4 6" id="KW-1133">Transmembrane helix</keyword>
<dbReference type="SUPFAM" id="SSF103481">
    <property type="entry name" value="Multidrug resistance efflux transporter EmrE"/>
    <property type="match status" value="2"/>
</dbReference>
<evidence type="ECO:0000256" key="3">
    <source>
        <dbReference type="ARBA" id="ARBA00022692"/>
    </source>
</evidence>
<feature type="transmembrane region" description="Helical" evidence="6">
    <location>
        <begin position="201"/>
        <end position="220"/>
    </location>
</feature>
<proteinExistence type="inferred from homology"/>
<name>A0ABT4LEY2_9PROT</name>
<evidence type="ECO:0000313" key="9">
    <source>
        <dbReference type="Proteomes" id="UP001069802"/>
    </source>
</evidence>
<dbReference type="Pfam" id="PF00892">
    <property type="entry name" value="EamA"/>
    <property type="match status" value="2"/>
</dbReference>
<gene>
    <name evidence="8" type="ORF">O4H49_02655</name>
</gene>
<dbReference type="InterPro" id="IPR037185">
    <property type="entry name" value="EmrE-like"/>
</dbReference>
<evidence type="ECO:0000313" key="8">
    <source>
        <dbReference type="EMBL" id="MCZ4279662.1"/>
    </source>
</evidence>
<evidence type="ECO:0000256" key="6">
    <source>
        <dbReference type="SAM" id="Phobius"/>
    </source>
</evidence>
<feature type="transmembrane region" description="Helical" evidence="6">
    <location>
        <begin position="232"/>
        <end position="253"/>
    </location>
</feature>
<comment type="subcellular location">
    <subcellularLocation>
        <location evidence="1">Membrane</location>
        <topology evidence="1">Multi-pass membrane protein</topology>
    </subcellularLocation>
</comment>
<keyword evidence="3 6" id="KW-0812">Transmembrane</keyword>
<organism evidence="8 9">
    <name type="scientific">Kiloniella laminariae</name>
    <dbReference type="NCBI Taxonomy" id="454162"/>
    <lineage>
        <taxon>Bacteria</taxon>
        <taxon>Pseudomonadati</taxon>
        <taxon>Pseudomonadota</taxon>
        <taxon>Alphaproteobacteria</taxon>
        <taxon>Rhodospirillales</taxon>
        <taxon>Kiloniellaceae</taxon>
        <taxon>Kiloniella</taxon>
    </lineage>
</organism>
<feature type="transmembrane region" description="Helical" evidence="6">
    <location>
        <begin position="289"/>
        <end position="308"/>
    </location>
</feature>
<dbReference type="EMBL" id="JAPWGY010000001">
    <property type="protein sequence ID" value="MCZ4279662.1"/>
    <property type="molecule type" value="Genomic_DNA"/>
</dbReference>
<dbReference type="Proteomes" id="UP001069802">
    <property type="component" value="Unassembled WGS sequence"/>
</dbReference>
<evidence type="ECO:0000256" key="1">
    <source>
        <dbReference type="ARBA" id="ARBA00004141"/>
    </source>
</evidence>
<evidence type="ECO:0000256" key="2">
    <source>
        <dbReference type="ARBA" id="ARBA00009853"/>
    </source>
</evidence>
<dbReference type="InterPro" id="IPR000620">
    <property type="entry name" value="EamA_dom"/>
</dbReference>
<feature type="transmembrane region" description="Helical" evidence="6">
    <location>
        <begin position="123"/>
        <end position="144"/>
    </location>
</feature>
<keyword evidence="9" id="KW-1185">Reference proteome</keyword>
<protein>
    <submittedName>
        <fullName evidence="8">DMT family transporter</fullName>
    </submittedName>
</protein>
<comment type="caution">
    <text evidence="8">The sequence shown here is derived from an EMBL/GenBank/DDBJ whole genome shotgun (WGS) entry which is preliminary data.</text>
</comment>
<comment type="similarity">
    <text evidence="2">Belongs to the drug/metabolite transporter (DMT) superfamily. 10 TMS drug/metabolite exporter (DME) (TC 2.A.7.3) family.</text>
</comment>
<reference evidence="8" key="1">
    <citation type="submission" date="2022-12" db="EMBL/GenBank/DDBJ databases">
        <title>Bacterial isolates from different developmental stages of Nematostella vectensis.</title>
        <authorList>
            <person name="Fraune S."/>
        </authorList>
    </citation>
    <scope>NUCLEOTIDE SEQUENCE</scope>
    <source>
        <strain evidence="8">G21630-S1</strain>
    </source>
</reference>
<keyword evidence="5 6" id="KW-0472">Membrane</keyword>
<evidence type="ECO:0000256" key="4">
    <source>
        <dbReference type="ARBA" id="ARBA00022989"/>
    </source>
</evidence>